<sequence length="204" mass="23358">MKCDRKYSSYMHKWIDESIEPLEKIELLRHTQSCSDCHERFEELKNTDRMLQSHHSIKAPNGFTSKVMDRLPREKSTSKMRRWFKHHPLLTAAVLFLVLMSGSLYSEWESDISVTANGAQVTIDEESKRVIVPEGETVKGDLVVRNGDVEIAGKVEGDLTVINGKHYLASAGHVAGESEEIHQITEWVWYRLKEGVTGILSWFD</sequence>
<keyword evidence="1" id="KW-1133">Transmembrane helix</keyword>
<accession>A0ABS9H3A7</accession>
<proteinExistence type="predicted"/>
<evidence type="ECO:0000256" key="1">
    <source>
        <dbReference type="SAM" id="Phobius"/>
    </source>
</evidence>
<name>A0ABS9H3A7_9BACL</name>
<protein>
    <submittedName>
        <fullName evidence="2">Anti-sigma factor</fullName>
    </submittedName>
</protein>
<evidence type="ECO:0000313" key="3">
    <source>
        <dbReference type="Proteomes" id="UP001649381"/>
    </source>
</evidence>
<evidence type="ECO:0000313" key="2">
    <source>
        <dbReference type="EMBL" id="MCF6139427.1"/>
    </source>
</evidence>
<comment type="caution">
    <text evidence="2">The sequence shown here is derived from an EMBL/GenBank/DDBJ whole genome shotgun (WGS) entry which is preliminary data.</text>
</comment>
<keyword evidence="1" id="KW-0472">Membrane</keyword>
<reference evidence="2 3" key="1">
    <citation type="submission" date="2022-01" db="EMBL/GenBank/DDBJ databases">
        <title>Alkalihalobacillus sp. EGI L200015, a novel bacterium isolated from a salt lake sediment.</title>
        <authorList>
            <person name="Gao L."/>
            <person name="Fang B.-Z."/>
            <person name="Li W.-J."/>
        </authorList>
    </citation>
    <scope>NUCLEOTIDE SEQUENCE [LARGE SCALE GENOMIC DNA]</scope>
    <source>
        <strain evidence="2 3">KCTC 12718</strain>
    </source>
</reference>
<keyword evidence="3" id="KW-1185">Reference proteome</keyword>
<dbReference type="RefSeq" id="WP_236338316.1">
    <property type="nucleotide sequence ID" value="NZ_JAKIJS010000003.1"/>
</dbReference>
<dbReference type="Proteomes" id="UP001649381">
    <property type="component" value="Unassembled WGS sequence"/>
</dbReference>
<dbReference type="EMBL" id="JAKIJS010000003">
    <property type="protein sequence ID" value="MCF6139427.1"/>
    <property type="molecule type" value="Genomic_DNA"/>
</dbReference>
<gene>
    <name evidence="2" type="ORF">L2716_17000</name>
</gene>
<feature type="transmembrane region" description="Helical" evidence="1">
    <location>
        <begin position="89"/>
        <end position="108"/>
    </location>
</feature>
<keyword evidence="1" id="KW-0812">Transmembrane</keyword>
<organism evidence="2 3">
    <name type="scientific">Pseudalkalibacillus berkeleyi</name>
    <dbReference type="NCBI Taxonomy" id="1069813"/>
    <lineage>
        <taxon>Bacteria</taxon>
        <taxon>Bacillati</taxon>
        <taxon>Bacillota</taxon>
        <taxon>Bacilli</taxon>
        <taxon>Bacillales</taxon>
        <taxon>Fictibacillaceae</taxon>
        <taxon>Pseudalkalibacillus</taxon>
    </lineage>
</organism>